<accession>N1WAG1</accession>
<reference evidence="1 2" key="1">
    <citation type="submission" date="2013-03" db="EMBL/GenBank/DDBJ databases">
        <authorList>
            <person name="Harkins D.M."/>
            <person name="Durkin A.S."/>
            <person name="Brinkac L.M."/>
            <person name="Haft D.H."/>
            <person name="Selengut J.D."/>
            <person name="Sanka R."/>
            <person name="DePew J."/>
            <person name="Purushe J."/>
            <person name="Galloway R.L."/>
            <person name="Vinetz J.M."/>
            <person name="Sutton G.G."/>
            <person name="Nierman W.C."/>
            <person name="Fouts D.E."/>
        </authorList>
    </citation>
    <scope>NUCLEOTIDE SEQUENCE [LARGE SCALE GENOMIC DNA]</scope>
    <source>
        <strain evidence="1 2">Waz Holland</strain>
    </source>
</reference>
<evidence type="ECO:0000313" key="1">
    <source>
        <dbReference type="EMBL" id="EMY68856.1"/>
    </source>
</evidence>
<name>N1WAG1_9LEPT</name>
<dbReference type="STRING" id="1218591.LEP1GSC199_1768"/>
<evidence type="ECO:0000313" key="2">
    <source>
        <dbReference type="Proteomes" id="UP000012227"/>
    </source>
</evidence>
<proteinExistence type="predicted"/>
<dbReference type="AlphaFoldDB" id="N1WAG1"/>
<dbReference type="Proteomes" id="UP000012227">
    <property type="component" value="Unassembled WGS sequence"/>
</dbReference>
<organism evidence="1 2">
    <name type="scientific">Leptospira vanthielii serovar Holland str. Waz Holland = ATCC 700522</name>
    <dbReference type="NCBI Taxonomy" id="1218591"/>
    <lineage>
        <taxon>Bacteria</taxon>
        <taxon>Pseudomonadati</taxon>
        <taxon>Spirochaetota</taxon>
        <taxon>Spirochaetia</taxon>
        <taxon>Leptospirales</taxon>
        <taxon>Leptospiraceae</taxon>
        <taxon>Leptospira</taxon>
    </lineage>
</organism>
<gene>
    <name evidence="1" type="ORF">LEP1GSC199_1768</name>
</gene>
<sequence length="41" mass="4599">MPRGMYPLEKALGLKFSHHPQVIGCDSKLTIPNHKGFSICF</sequence>
<protein>
    <submittedName>
        <fullName evidence="1">Uncharacterized protein</fullName>
    </submittedName>
</protein>
<dbReference type="EMBL" id="AOGY02000065">
    <property type="protein sequence ID" value="EMY68856.1"/>
    <property type="molecule type" value="Genomic_DNA"/>
</dbReference>
<comment type="caution">
    <text evidence="1">The sequence shown here is derived from an EMBL/GenBank/DDBJ whole genome shotgun (WGS) entry which is preliminary data.</text>
</comment>